<dbReference type="InterPro" id="IPR052165">
    <property type="entry name" value="Membrane_assoc_protease"/>
</dbReference>
<evidence type="ECO:0000256" key="5">
    <source>
        <dbReference type="SAM" id="Phobius"/>
    </source>
</evidence>
<dbReference type="InterPro" id="IPR012340">
    <property type="entry name" value="NA-bd_OB-fold"/>
</dbReference>
<sequence>MINPEAWHWTTLGFLLMALEMLLPGSLLLWFGLSGLVLGFVLSAVDMIFSYQVALFALFALFAYWPIRVFTTAHRSCSELATVAELNQRGYSLIGHRITVTEAVINGFGAARVGDLRWRIACEENLEVGSFVKVIAVIGITLQVHRLSSVIDESFKAR</sequence>
<evidence type="ECO:0000256" key="1">
    <source>
        <dbReference type="ARBA" id="ARBA00004141"/>
    </source>
</evidence>
<dbReference type="KEGG" id="efk:P856_17"/>
<evidence type="ECO:0000313" key="7">
    <source>
        <dbReference type="EMBL" id="AHC73269.1"/>
    </source>
</evidence>
<organism evidence="7 8">
    <name type="scientific">Candidatus Endolissoclinum faulkneri L5</name>
    <dbReference type="NCBI Taxonomy" id="1401328"/>
    <lineage>
        <taxon>Bacteria</taxon>
        <taxon>Pseudomonadati</taxon>
        <taxon>Pseudomonadota</taxon>
        <taxon>Alphaproteobacteria</taxon>
        <taxon>Rhodospirillales</taxon>
        <taxon>Rhodospirillaceae</taxon>
        <taxon>Candidatus Endolissoclinum</taxon>
    </lineage>
</organism>
<evidence type="ECO:0000256" key="3">
    <source>
        <dbReference type="ARBA" id="ARBA00022989"/>
    </source>
</evidence>
<dbReference type="GO" id="GO:0006508">
    <property type="term" value="P:proteolysis"/>
    <property type="evidence" value="ECO:0007669"/>
    <property type="project" value="UniProtKB-KW"/>
</dbReference>
<keyword evidence="8" id="KW-1185">Reference proteome</keyword>
<dbReference type="Proteomes" id="UP000018700">
    <property type="component" value="Chromosome"/>
</dbReference>
<name>V9TQW5_9PROT</name>
<keyword evidence="7" id="KW-0378">Hydrolase</keyword>
<evidence type="ECO:0000259" key="6">
    <source>
        <dbReference type="Pfam" id="PF01957"/>
    </source>
</evidence>
<feature type="domain" description="NfeD-like C-terminal" evidence="6">
    <location>
        <begin position="92"/>
        <end position="145"/>
    </location>
</feature>
<dbReference type="GO" id="GO:0008233">
    <property type="term" value="F:peptidase activity"/>
    <property type="evidence" value="ECO:0007669"/>
    <property type="project" value="UniProtKB-KW"/>
</dbReference>
<evidence type="ECO:0000256" key="4">
    <source>
        <dbReference type="ARBA" id="ARBA00023136"/>
    </source>
</evidence>
<dbReference type="GO" id="GO:0005886">
    <property type="term" value="C:plasma membrane"/>
    <property type="evidence" value="ECO:0007669"/>
    <property type="project" value="TreeGrafter"/>
</dbReference>
<proteinExistence type="predicted"/>
<gene>
    <name evidence="7" type="ORF">P856_17</name>
</gene>
<dbReference type="Gene3D" id="2.40.50.140">
    <property type="entry name" value="Nucleic acid-binding proteins"/>
    <property type="match status" value="1"/>
</dbReference>
<evidence type="ECO:0000313" key="8">
    <source>
        <dbReference type="Proteomes" id="UP000018700"/>
    </source>
</evidence>
<keyword evidence="2 5" id="KW-0812">Transmembrane</keyword>
<dbReference type="OrthoDB" id="9810336at2"/>
<keyword evidence="4 5" id="KW-0472">Membrane</keyword>
<dbReference type="PANTHER" id="PTHR33507">
    <property type="entry name" value="INNER MEMBRANE PROTEIN YBBJ"/>
    <property type="match status" value="1"/>
</dbReference>
<dbReference type="STRING" id="1401328.P856_17"/>
<dbReference type="eggNOG" id="COG1585">
    <property type="taxonomic scope" value="Bacteria"/>
</dbReference>
<dbReference type="PANTHER" id="PTHR33507:SF3">
    <property type="entry name" value="INNER MEMBRANE PROTEIN YBBJ"/>
    <property type="match status" value="1"/>
</dbReference>
<protein>
    <submittedName>
        <fullName evidence="7">Membrane protein implicated in regulation of membrane protease activity</fullName>
    </submittedName>
</protein>
<evidence type="ECO:0000256" key="2">
    <source>
        <dbReference type="ARBA" id="ARBA00022692"/>
    </source>
</evidence>
<keyword evidence="7" id="KW-0645">Protease</keyword>
<dbReference type="InterPro" id="IPR002810">
    <property type="entry name" value="NfeD-like_C"/>
</dbReference>
<dbReference type="Pfam" id="PF01957">
    <property type="entry name" value="NfeD"/>
    <property type="match status" value="1"/>
</dbReference>
<feature type="transmembrane region" description="Helical" evidence="5">
    <location>
        <begin position="12"/>
        <end position="42"/>
    </location>
</feature>
<reference evidence="7 8" key="1">
    <citation type="journal article" date="2013" name="PLoS ONE">
        <title>Bacterial endosymbiosis in a chordate host: long-term co-evolution and conservation of secondary metabolism.</title>
        <authorList>
            <person name="Kwan J.C."/>
            <person name="Schmidt E.W."/>
        </authorList>
    </citation>
    <scope>NUCLEOTIDE SEQUENCE [LARGE SCALE GENOMIC DNA]</scope>
    <source>
        <strain evidence="8">faulkneri L5</strain>
    </source>
</reference>
<dbReference type="EMBL" id="CP006745">
    <property type="protein sequence ID" value="AHC73269.1"/>
    <property type="molecule type" value="Genomic_DNA"/>
</dbReference>
<dbReference type="RefSeq" id="WP_044214804.1">
    <property type="nucleotide sequence ID" value="NZ_CP006745.1"/>
</dbReference>
<comment type="subcellular location">
    <subcellularLocation>
        <location evidence="1">Membrane</location>
        <topology evidence="1">Multi-pass membrane protein</topology>
    </subcellularLocation>
</comment>
<dbReference type="AlphaFoldDB" id="V9TQW5"/>
<accession>V9TQW5</accession>
<dbReference type="HOGENOM" id="CLU_116732_4_3_5"/>
<feature type="transmembrane region" description="Helical" evidence="5">
    <location>
        <begin position="48"/>
        <end position="67"/>
    </location>
</feature>
<keyword evidence="3 5" id="KW-1133">Transmembrane helix</keyword>